<reference evidence="14 15" key="1">
    <citation type="submission" date="2023-07" db="EMBL/GenBank/DDBJ databases">
        <title>Genomic Encyclopedia of Type Strains, Phase IV (KMG-IV): sequencing the most valuable type-strain genomes for metagenomic binning, comparative biology and taxonomic classification.</title>
        <authorList>
            <person name="Goeker M."/>
        </authorList>
    </citation>
    <scope>NUCLEOTIDE SEQUENCE [LARGE SCALE GENOMIC DNA]</scope>
    <source>
        <strain evidence="14 15">DSM 22170</strain>
    </source>
</reference>
<dbReference type="EC" id="2.1.1.386" evidence="11"/>
<comment type="catalytic activity">
    <reaction evidence="12">
        <text>small RNA 3'-end nucleotide + S-adenosyl-L-methionine = small RNA 3'-end 2'-O-methylnucleotide + S-adenosyl-L-homocysteine + H(+)</text>
        <dbReference type="Rhea" id="RHEA:37887"/>
        <dbReference type="Rhea" id="RHEA-COMP:10415"/>
        <dbReference type="Rhea" id="RHEA-COMP:10416"/>
        <dbReference type="ChEBI" id="CHEBI:15378"/>
        <dbReference type="ChEBI" id="CHEBI:57856"/>
        <dbReference type="ChEBI" id="CHEBI:59789"/>
        <dbReference type="ChEBI" id="CHEBI:74896"/>
        <dbReference type="ChEBI" id="CHEBI:74898"/>
        <dbReference type="EC" id="2.1.1.386"/>
    </reaction>
</comment>
<keyword evidence="10" id="KW-0943">RNA-mediated gene silencing</keyword>
<evidence type="ECO:0000313" key="15">
    <source>
        <dbReference type="Proteomes" id="UP001185028"/>
    </source>
</evidence>
<keyword evidence="6" id="KW-0949">S-adenosyl-L-methionine</keyword>
<dbReference type="GO" id="GO:0008168">
    <property type="term" value="F:methyltransferase activity"/>
    <property type="evidence" value="ECO:0007669"/>
    <property type="project" value="UniProtKB-KW"/>
</dbReference>
<evidence type="ECO:0000256" key="2">
    <source>
        <dbReference type="ARBA" id="ARBA00009026"/>
    </source>
</evidence>
<evidence type="ECO:0000256" key="1">
    <source>
        <dbReference type="ARBA" id="ARBA00001946"/>
    </source>
</evidence>
<protein>
    <recommendedName>
        <fullName evidence="3">Small RNA 2'-O-methyltransferase</fullName>
        <ecNumber evidence="11">2.1.1.386</ecNumber>
    </recommendedName>
</protein>
<dbReference type="GO" id="GO:0032259">
    <property type="term" value="P:methylation"/>
    <property type="evidence" value="ECO:0007669"/>
    <property type="project" value="UniProtKB-KW"/>
</dbReference>
<evidence type="ECO:0000256" key="8">
    <source>
        <dbReference type="ARBA" id="ARBA00022842"/>
    </source>
</evidence>
<dbReference type="Pfam" id="PF13489">
    <property type="entry name" value="Methyltransf_23"/>
    <property type="match status" value="1"/>
</dbReference>
<dbReference type="InterPro" id="IPR029063">
    <property type="entry name" value="SAM-dependent_MTases_sf"/>
</dbReference>
<keyword evidence="15" id="KW-1185">Reference proteome</keyword>
<evidence type="ECO:0000256" key="10">
    <source>
        <dbReference type="ARBA" id="ARBA00023158"/>
    </source>
</evidence>
<evidence type="ECO:0000256" key="5">
    <source>
        <dbReference type="ARBA" id="ARBA00022679"/>
    </source>
</evidence>
<keyword evidence="7" id="KW-0479">Metal-binding</keyword>
<organism evidence="14 15">
    <name type="scientific">Paenibacillus hunanensis</name>
    <dbReference type="NCBI Taxonomy" id="539262"/>
    <lineage>
        <taxon>Bacteria</taxon>
        <taxon>Bacillati</taxon>
        <taxon>Bacillota</taxon>
        <taxon>Bacilli</taxon>
        <taxon>Bacillales</taxon>
        <taxon>Paenibacillaceae</taxon>
        <taxon>Paenibacillus</taxon>
    </lineage>
</organism>
<keyword evidence="9" id="KW-0694">RNA-binding</keyword>
<proteinExistence type="inferred from homology"/>
<keyword evidence="5" id="KW-0808">Transferase</keyword>
<dbReference type="InterPro" id="IPR026610">
    <property type="entry name" value="Hen1"/>
</dbReference>
<dbReference type="EMBL" id="JAVDQH010000030">
    <property type="protein sequence ID" value="MDR6246498.1"/>
    <property type="molecule type" value="Genomic_DNA"/>
</dbReference>
<evidence type="ECO:0000256" key="11">
    <source>
        <dbReference type="ARBA" id="ARBA00035025"/>
    </source>
</evidence>
<dbReference type="InterPro" id="IPR038546">
    <property type="entry name" value="Hen1_N_sf"/>
</dbReference>
<evidence type="ECO:0000313" key="14">
    <source>
        <dbReference type="EMBL" id="MDR6246498.1"/>
    </source>
</evidence>
<dbReference type="Gene3D" id="3.40.50.150">
    <property type="entry name" value="Vaccinia Virus protein VP39"/>
    <property type="match status" value="1"/>
</dbReference>
<dbReference type="PANTHER" id="PTHR21404">
    <property type="entry name" value="HEN1"/>
    <property type="match status" value="1"/>
</dbReference>
<keyword evidence="4 14" id="KW-0489">Methyltransferase</keyword>
<dbReference type="RefSeq" id="WP_188778477.1">
    <property type="nucleotide sequence ID" value="NZ_BMMB01000018.1"/>
</dbReference>
<dbReference type="Proteomes" id="UP001185028">
    <property type="component" value="Unassembled WGS sequence"/>
</dbReference>
<name>A0ABU1J4S1_9BACL</name>
<comment type="similarity">
    <text evidence="2">Belongs to the methyltransferase superfamily. HEN1 family.</text>
</comment>
<evidence type="ECO:0000259" key="13">
    <source>
        <dbReference type="Pfam" id="PF12623"/>
    </source>
</evidence>
<gene>
    <name evidence="14" type="ORF">JOC58_004443</name>
</gene>
<dbReference type="PANTHER" id="PTHR21404:SF3">
    <property type="entry name" value="SMALL RNA 2'-O-METHYLTRANSFERASE"/>
    <property type="match status" value="1"/>
</dbReference>
<comment type="caution">
    <text evidence="14">The sequence shown here is derived from an EMBL/GenBank/DDBJ whole genome shotgun (WGS) entry which is preliminary data.</text>
</comment>
<feature type="domain" description="Hen1 N-terminal" evidence="13">
    <location>
        <begin position="1"/>
        <end position="228"/>
    </location>
</feature>
<accession>A0ABU1J4S1</accession>
<dbReference type="SUPFAM" id="SSF53335">
    <property type="entry name" value="S-adenosyl-L-methionine-dependent methyltransferases"/>
    <property type="match status" value="1"/>
</dbReference>
<evidence type="ECO:0000256" key="12">
    <source>
        <dbReference type="ARBA" id="ARBA00048418"/>
    </source>
</evidence>
<evidence type="ECO:0000256" key="6">
    <source>
        <dbReference type="ARBA" id="ARBA00022691"/>
    </source>
</evidence>
<dbReference type="InterPro" id="IPR024740">
    <property type="entry name" value="Hen1_N"/>
</dbReference>
<dbReference type="CDD" id="cd02440">
    <property type="entry name" value="AdoMet_MTases"/>
    <property type="match status" value="1"/>
</dbReference>
<evidence type="ECO:0000256" key="7">
    <source>
        <dbReference type="ARBA" id="ARBA00022723"/>
    </source>
</evidence>
<dbReference type="Pfam" id="PF12623">
    <property type="entry name" value="Hen1_L"/>
    <property type="match status" value="1"/>
</dbReference>
<comment type="cofactor">
    <cofactor evidence="1">
        <name>Mg(2+)</name>
        <dbReference type="ChEBI" id="CHEBI:18420"/>
    </cofactor>
</comment>
<dbReference type="Gene3D" id="3.30.1610.20">
    <property type="entry name" value="Hen1, N-terminal domain"/>
    <property type="match status" value="1"/>
</dbReference>
<sequence>MYLKIRSVGQDAGMISHLLAKNPHNLYDRDEKGARVRIVYPVFAEQELEVLLFVTPDPVELVKGTPDSYDITQYINDREFAVSSLFCSYLRSALGTALNGKPKADYAEWVQHPFPMEVSFGPVASNLPDDVMTLLFTSLGYDVRLERPETSYSFKLKERSTIRAVHLTGRTTLQQLLRQLFVLMPVLDDYKHYYIGEEEVEKLHRYGEGWLLEHPQHAFIARRSLRFAPLLRLYRQGLPEEVAQDFDTRGRFVRATDEDADSQLDNGIAEQAMNETEASPSNLLDGSINEIAKSENTVESEEVAEAASEPAQKTAKAPRLNELRYEAIVACVGELESHRRVVDFGAGEGKLSERLASIAGVEQVWAVEPSAYAGVRALDRFAAMEEKGANVVPQLATGSLFYRDERWSRHDVMILCEVIEHINEARLPMVMRTLFNDYQPQTLIMTTPNREYNAIYELDEQRMRHADHRFEWTRAEFQTFCQQWSEYGGYQVTFEGIGERSDEYGQPTQMAIFQRIGGDRG</sequence>
<evidence type="ECO:0000256" key="3">
    <source>
        <dbReference type="ARBA" id="ARBA00021330"/>
    </source>
</evidence>
<keyword evidence="8" id="KW-0460">Magnesium</keyword>
<evidence type="ECO:0000256" key="4">
    <source>
        <dbReference type="ARBA" id="ARBA00022603"/>
    </source>
</evidence>
<evidence type="ECO:0000256" key="9">
    <source>
        <dbReference type="ARBA" id="ARBA00022884"/>
    </source>
</evidence>